<dbReference type="AlphaFoldDB" id="A0A068UWK3"/>
<dbReference type="FunCoup" id="A0A068UWK3">
    <property type="interactions" value="35"/>
</dbReference>
<dbReference type="EMBL" id="HG739155">
    <property type="protein sequence ID" value="CDP12781.1"/>
    <property type="molecule type" value="Genomic_DNA"/>
</dbReference>
<comment type="caution">
    <text evidence="3">Lacks conserved residue(s) required for the propagation of feature annotation.</text>
</comment>
<dbReference type="OrthoDB" id="646981at2759"/>
<dbReference type="Proteomes" id="UP000295252">
    <property type="component" value="Chromosome IX"/>
</dbReference>
<sequence>MEFEKMYFDVEPSYIIDHHCSLETALTFPNNHLIPPYSFQDYVSNDIVSTENFLEMETDIKDFDFMAKNCALDHENVVHKRLLPCQEIQETMDILAAEQSHLKDIQDELMEESSLTDLLLMGAEAIEAGNVRFASLVALRLKDILSDQENGDNPLDRLALYFTQGLLDKSLTAPELPEDPVSPQTNAISAFQMLQELSPYVKFAHFTANQAILEATEGHQEIHVIDFDVMEGIQWPSLMVDLAAREDASLRITAIAGDKRSSCNIQQTGFRLQDFANSINLSFSFDQVLVTKEEDFEEIKVGHTLIANCMINQLHMPYRESSLVKTFFNGLRKLSPKILVLVQEELFSFSKAPSTSFAEFFCEALDHYTALYDSLRSGFCAGYKLALKIIEKEFLRMRILDSVKHFPCGIMGNESNMLPDYPSMNGFRPIPTSSCNVTQAKHLISLFNGGYWVQNEQCKLTLCWKSRPLTTASIWVPTASSNTSLARSTSF</sequence>
<dbReference type="PhylomeDB" id="A0A068UWK3"/>
<dbReference type="InterPro" id="IPR005202">
    <property type="entry name" value="TF_GRAS"/>
</dbReference>
<dbReference type="PROSITE" id="PS50985">
    <property type="entry name" value="GRAS"/>
    <property type="match status" value="1"/>
</dbReference>
<dbReference type="InParanoid" id="A0A068UWK3"/>
<reference evidence="5" key="1">
    <citation type="journal article" date="2014" name="Science">
        <title>The coffee genome provides insight into the convergent evolution of caffeine biosynthesis.</title>
        <authorList>
            <person name="Denoeud F."/>
            <person name="Carretero-Paulet L."/>
            <person name="Dereeper A."/>
            <person name="Droc G."/>
            <person name="Guyot R."/>
            <person name="Pietrella M."/>
            <person name="Zheng C."/>
            <person name="Alberti A."/>
            <person name="Anthony F."/>
            <person name="Aprea G."/>
            <person name="Aury J.M."/>
            <person name="Bento P."/>
            <person name="Bernard M."/>
            <person name="Bocs S."/>
            <person name="Campa C."/>
            <person name="Cenci A."/>
            <person name="Combes M.C."/>
            <person name="Crouzillat D."/>
            <person name="Da Silva C."/>
            <person name="Daddiego L."/>
            <person name="De Bellis F."/>
            <person name="Dussert S."/>
            <person name="Garsmeur O."/>
            <person name="Gayraud T."/>
            <person name="Guignon V."/>
            <person name="Jahn K."/>
            <person name="Jamilloux V."/>
            <person name="Joet T."/>
            <person name="Labadie K."/>
            <person name="Lan T."/>
            <person name="Leclercq J."/>
            <person name="Lepelley M."/>
            <person name="Leroy T."/>
            <person name="Li L.T."/>
            <person name="Librado P."/>
            <person name="Lopez L."/>
            <person name="Munoz A."/>
            <person name="Noel B."/>
            <person name="Pallavicini A."/>
            <person name="Perrotta G."/>
            <person name="Poncet V."/>
            <person name="Pot D."/>
            <person name="Priyono X."/>
            <person name="Rigoreau M."/>
            <person name="Rouard M."/>
            <person name="Rozas J."/>
            <person name="Tranchant-Dubreuil C."/>
            <person name="VanBuren R."/>
            <person name="Zhang Q."/>
            <person name="Andrade A.C."/>
            <person name="Argout X."/>
            <person name="Bertrand B."/>
            <person name="de Kochko A."/>
            <person name="Graziosi G."/>
            <person name="Henry R.J."/>
            <person name="Jayarama X."/>
            <person name="Ming R."/>
            <person name="Nagai C."/>
            <person name="Rounsley S."/>
            <person name="Sankoff D."/>
            <person name="Giuliano G."/>
            <person name="Albert V.A."/>
            <person name="Wincker P."/>
            <person name="Lashermes P."/>
        </authorList>
    </citation>
    <scope>NUCLEOTIDE SEQUENCE [LARGE SCALE GENOMIC DNA]</scope>
    <source>
        <strain evidence="5">cv. DH200-94</strain>
    </source>
</reference>
<evidence type="ECO:0000256" key="3">
    <source>
        <dbReference type="PROSITE-ProRule" id="PRU01191"/>
    </source>
</evidence>
<organism evidence="4 5">
    <name type="scientific">Coffea canephora</name>
    <name type="common">Robusta coffee</name>
    <dbReference type="NCBI Taxonomy" id="49390"/>
    <lineage>
        <taxon>Eukaryota</taxon>
        <taxon>Viridiplantae</taxon>
        <taxon>Streptophyta</taxon>
        <taxon>Embryophyta</taxon>
        <taxon>Tracheophyta</taxon>
        <taxon>Spermatophyta</taxon>
        <taxon>Magnoliopsida</taxon>
        <taxon>eudicotyledons</taxon>
        <taxon>Gunneridae</taxon>
        <taxon>Pentapetalae</taxon>
        <taxon>asterids</taxon>
        <taxon>lamiids</taxon>
        <taxon>Gentianales</taxon>
        <taxon>Rubiaceae</taxon>
        <taxon>Ixoroideae</taxon>
        <taxon>Gardenieae complex</taxon>
        <taxon>Bertiereae - Coffeeae clade</taxon>
        <taxon>Coffeeae</taxon>
        <taxon>Coffea</taxon>
    </lineage>
</organism>
<dbReference type="Gramene" id="CDP12781">
    <property type="protein sequence ID" value="CDP12781"/>
    <property type="gene ID" value="GSCOC_T00037431001"/>
</dbReference>
<evidence type="ECO:0000313" key="4">
    <source>
        <dbReference type="EMBL" id="CDP12781.1"/>
    </source>
</evidence>
<dbReference type="STRING" id="49390.A0A068UWK3"/>
<proteinExistence type="inferred from homology"/>
<protein>
    <submittedName>
        <fullName evidence="4">Uncharacterized protein</fullName>
    </submittedName>
</protein>
<dbReference type="Pfam" id="PF03514">
    <property type="entry name" value="GRAS"/>
    <property type="match status" value="1"/>
</dbReference>
<dbReference type="OMA" id="SVSLWCP"/>
<keyword evidence="5" id="KW-1185">Reference proteome</keyword>
<gene>
    <name evidence="4" type="ORF">GSCOC_T00037431001</name>
</gene>
<evidence type="ECO:0000256" key="2">
    <source>
        <dbReference type="ARBA" id="ARBA00023163"/>
    </source>
</evidence>
<name>A0A068UWK3_COFCA</name>
<dbReference type="PANTHER" id="PTHR31636">
    <property type="entry name" value="OSJNBA0084A10.13 PROTEIN-RELATED"/>
    <property type="match status" value="1"/>
</dbReference>
<accession>A0A068UWK3</accession>
<feature type="region of interest" description="SAW" evidence="3">
    <location>
        <begin position="404"/>
        <end position="476"/>
    </location>
</feature>
<evidence type="ECO:0000256" key="1">
    <source>
        <dbReference type="ARBA" id="ARBA00023015"/>
    </source>
</evidence>
<comment type="similarity">
    <text evidence="3">Belongs to the GRAS family.</text>
</comment>
<feature type="short sequence motif" description="VHIID" evidence="3">
    <location>
        <begin position="222"/>
        <end position="226"/>
    </location>
</feature>
<keyword evidence="2" id="KW-0804">Transcription</keyword>
<evidence type="ECO:0000313" key="5">
    <source>
        <dbReference type="Proteomes" id="UP000295252"/>
    </source>
</evidence>
<keyword evidence="1" id="KW-0805">Transcription regulation</keyword>